<dbReference type="GO" id="GO:0080008">
    <property type="term" value="C:Cul4-RING E3 ubiquitin ligase complex"/>
    <property type="evidence" value="ECO:0007669"/>
    <property type="project" value="InterPro"/>
</dbReference>
<dbReference type="PROSITE" id="PS50097">
    <property type="entry name" value="BTB"/>
    <property type="match status" value="1"/>
</dbReference>
<protein>
    <recommendedName>
        <fullName evidence="4">BTB domain-containing protein</fullName>
    </recommendedName>
</protein>
<dbReference type="InterPro" id="IPR046377">
    <property type="entry name" value="DHU1"/>
</dbReference>
<keyword evidence="1" id="KW-0880">Kelch repeat</keyword>
<sequence>MQPWKTKVICAGRYRPRQFEYHPLHEDVVVFGTLRGEAVVADVASNNVCSSISSGLSKDKHDSILGLCWMKRSPSRFVVGSSHGCLRLCDAGAMPSVGTRKASEAAERAEELLQDHHGDLNSRSNAVQEAMPFGGRAVSRAAGGVLYPSLGGVENGPGNGPIGLDHRFSEEGRIVTEFSLFEKLTSVHINSTDDQMLASGYTYGVKLFDLSTGQVVRDFKDVHEDHINISRFANHSPFVFATSSFDKTVKAWDSRVRADNAPIYTCHSEMGHVMLSFSPDDVFLLTSAVDNEVKQYLALDGRLHMDLDVPKTGLDENFTRSYYTSSGRLILSGSSEEQTVRLYCAQTGRLIHSAEMYPGRKHGSLYVQSLRGDPHHDFQFSVLVNYRDTAYPLEIVNVDMLQGTDGEDLSSLMAYASSSRLSADLRRACVDKQGADLFLVARDRSRFLAHKAVVACRSAVLGDLLAKAAAAASSEEGKGDAAAGVFSSLEASATKKDAEGGEREDPEAGVTTTCVCLPRAVSPDIVPVILAYLYTDRLQTHPDNLRDGCAEEYVDPGGACSSGGGAAGPEVGGSCSGGGGGAETVGGCRSSTPRGGGDRQGVGLGGGGERDSCGEGATTRSKVAFYEKVLEAAGALGLHRLRSLVEWECRQLVNTTTILSVASVALRQGTEQLLSFCLYFLGTHLHPVLELHGEGCLPPSIQAKVDEQRRLRVYALHGDPNPIAVPIAPSWMTATADTMTVPSPPLNPSGQAGAGSSTGAVLRNGPGAGQGGAAAGAANGQQDTFHGLDPMEDDDDDDDDDDLGMLMEEEEEGFVEAADNNGGGGGNNEGEAAEGAEVDDGFIDEEVTGHTATAVLGSRMMVLGGGNIRQFHSCRHVLVYDPIERTWSKLATRGNAPSALIYHSTTALEPPWGTPRNLLVFGGNSNPRNTNTDVSVLDCLTREGHPPRGEGAPIAGPPPHTAGGGPRGLRPPLDSRKREHEPAGRARRRGRSDRRGLLPP</sequence>
<feature type="compositionally biased region" description="Low complexity" evidence="3">
    <location>
        <begin position="749"/>
        <end position="760"/>
    </location>
</feature>
<dbReference type="InterPro" id="IPR001680">
    <property type="entry name" value="WD40_rpt"/>
</dbReference>
<dbReference type="InterPro" id="IPR015915">
    <property type="entry name" value="Kelch-typ_b-propeller"/>
</dbReference>
<dbReference type="EMBL" id="FN649760">
    <property type="protein sequence ID" value="CBN76281.1"/>
    <property type="molecule type" value="Genomic_DNA"/>
</dbReference>
<dbReference type="InParanoid" id="D8LNK7"/>
<dbReference type="SMART" id="SM00225">
    <property type="entry name" value="BTB"/>
    <property type="match status" value="1"/>
</dbReference>
<keyword evidence="2" id="KW-0677">Repeat</keyword>
<dbReference type="SUPFAM" id="SSF50978">
    <property type="entry name" value="WD40 repeat-like"/>
    <property type="match status" value="1"/>
</dbReference>
<dbReference type="PANTHER" id="PTHR47201:SF1">
    <property type="entry name" value="PROTEIN DWD HYPERSENSITIVE TO UV-B 1"/>
    <property type="match status" value="1"/>
</dbReference>
<dbReference type="SMART" id="SM00320">
    <property type="entry name" value="WD40"/>
    <property type="match status" value="4"/>
</dbReference>
<reference evidence="5 6" key="1">
    <citation type="journal article" date="2010" name="Nature">
        <title>The Ectocarpus genome and the independent evolution of multicellularity in brown algae.</title>
        <authorList>
            <person name="Cock J.M."/>
            <person name="Sterck L."/>
            <person name="Rouze P."/>
            <person name="Scornet D."/>
            <person name="Allen A.E."/>
            <person name="Amoutzias G."/>
            <person name="Anthouard V."/>
            <person name="Artiguenave F."/>
            <person name="Aury J.M."/>
            <person name="Badger J.H."/>
            <person name="Beszteri B."/>
            <person name="Billiau K."/>
            <person name="Bonnet E."/>
            <person name="Bothwell J.H."/>
            <person name="Bowler C."/>
            <person name="Boyen C."/>
            <person name="Brownlee C."/>
            <person name="Carrano C.J."/>
            <person name="Charrier B."/>
            <person name="Cho G.Y."/>
            <person name="Coelho S.M."/>
            <person name="Collen J."/>
            <person name="Corre E."/>
            <person name="Da Silva C."/>
            <person name="Delage L."/>
            <person name="Delaroque N."/>
            <person name="Dittami S.M."/>
            <person name="Doulbeau S."/>
            <person name="Elias M."/>
            <person name="Farnham G."/>
            <person name="Gachon C.M."/>
            <person name="Gschloessl B."/>
            <person name="Heesch S."/>
            <person name="Jabbari K."/>
            <person name="Jubin C."/>
            <person name="Kawai H."/>
            <person name="Kimura K."/>
            <person name="Kloareg B."/>
            <person name="Kupper F.C."/>
            <person name="Lang D."/>
            <person name="Le Bail A."/>
            <person name="Leblanc C."/>
            <person name="Lerouge P."/>
            <person name="Lohr M."/>
            <person name="Lopez P.J."/>
            <person name="Martens C."/>
            <person name="Maumus F."/>
            <person name="Michel G."/>
            <person name="Miranda-Saavedra D."/>
            <person name="Morales J."/>
            <person name="Moreau H."/>
            <person name="Motomura T."/>
            <person name="Nagasato C."/>
            <person name="Napoli C.A."/>
            <person name="Nelson D.R."/>
            <person name="Nyvall-Collen P."/>
            <person name="Peters A.F."/>
            <person name="Pommier C."/>
            <person name="Potin P."/>
            <person name="Poulain J."/>
            <person name="Quesneville H."/>
            <person name="Read B."/>
            <person name="Rensing S.A."/>
            <person name="Ritter A."/>
            <person name="Rousvoal S."/>
            <person name="Samanta M."/>
            <person name="Samson G."/>
            <person name="Schroeder D.C."/>
            <person name="Segurens B."/>
            <person name="Strittmatter M."/>
            <person name="Tonon T."/>
            <person name="Tregear J.W."/>
            <person name="Valentin K."/>
            <person name="von Dassow P."/>
            <person name="Yamagishi T."/>
            <person name="Van de Peer Y."/>
            <person name="Wincker P."/>
        </authorList>
    </citation>
    <scope>NUCLEOTIDE SEQUENCE [LARGE SCALE GENOMIC DNA]</scope>
    <source>
        <strain evidence="6">Ec32 / CCAP1310/4</strain>
    </source>
</reference>
<dbReference type="AlphaFoldDB" id="D8LNK7"/>
<evidence type="ECO:0000259" key="4">
    <source>
        <dbReference type="PROSITE" id="PS50097"/>
    </source>
</evidence>
<evidence type="ECO:0000256" key="2">
    <source>
        <dbReference type="ARBA" id="ARBA00022737"/>
    </source>
</evidence>
<feature type="compositionally biased region" description="Acidic residues" evidence="3">
    <location>
        <begin position="790"/>
        <end position="803"/>
    </location>
</feature>
<evidence type="ECO:0000256" key="3">
    <source>
        <dbReference type="SAM" id="MobiDB-lite"/>
    </source>
</evidence>
<keyword evidence="6" id="KW-1185">Reference proteome</keyword>
<evidence type="ECO:0000313" key="5">
    <source>
        <dbReference type="EMBL" id="CBN76281.1"/>
    </source>
</evidence>
<dbReference type="Proteomes" id="UP000002630">
    <property type="component" value="Unassembled WGS sequence"/>
</dbReference>
<dbReference type="OrthoDB" id="20669at2759"/>
<dbReference type="STRING" id="2880.D8LNK7"/>
<evidence type="ECO:0000313" key="6">
    <source>
        <dbReference type="Proteomes" id="UP000002630"/>
    </source>
</evidence>
<dbReference type="Gene3D" id="2.120.10.80">
    <property type="entry name" value="Kelch-type beta propeller"/>
    <property type="match status" value="1"/>
</dbReference>
<evidence type="ECO:0000256" key="1">
    <source>
        <dbReference type="ARBA" id="ARBA00022441"/>
    </source>
</evidence>
<feature type="compositionally biased region" description="Gly residues" evidence="3">
    <location>
        <begin position="594"/>
        <end position="607"/>
    </location>
</feature>
<dbReference type="SUPFAM" id="SSF54695">
    <property type="entry name" value="POZ domain"/>
    <property type="match status" value="1"/>
</dbReference>
<feature type="region of interest" description="Disordered" evidence="3">
    <location>
        <begin position="582"/>
        <end position="615"/>
    </location>
</feature>
<feature type="region of interest" description="Disordered" evidence="3">
    <location>
        <begin position="940"/>
        <end position="1000"/>
    </location>
</feature>
<dbReference type="eggNOG" id="KOG0531">
    <property type="taxonomic scope" value="Eukaryota"/>
</dbReference>
<feature type="region of interest" description="Disordered" evidence="3">
    <location>
        <begin position="739"/>
        <end position="803"/>
    </location>
</feature>
<dbReference type="InterPro" id="IPR036322">
    <property type="entry name" value="WD40_repeat_dom_sf"/>
</dbReference>
<name>D8LNK7_ECTSI</name>
<proteinExistence type="predicted"/>
<gene>
    <name evidence="5" type="ORF">Esi_0493_0002</name>
</gene>
<dbReference type="Gene3D" id="2.130.10.10">
    <property type="entry name" value="YVTN repeat-like/Quinoprotein amine dehydrogenase"/>
    <property type="match status" value="2"/>
</dbReference>
<dbReference type="Gene3D" id="3.30.710.10">
    <property type="entry name" value="Potassium Channel Kv1.1, Chain A"/>
    <property type="match status" value="1"/>
</dbReference>
<dbReference type="InterPro" id="IPR015943">
    <property type="entry name" value="WD40/YVTN_repeat-like_dom_sf"/>
</dbReference>
<dbReference type="GO" id="GO:0071493">
    <property type="term" value="P:cellular response to UV-B"/>
    <property type="evidence" value="ECO:0007669"/>
    <property type="project" value="InterPro"/>
</dbReference>
<dbReference type="Pfam" id="PF00400">
    <property type="entry name" value="WD40"/>
    <property type="match status" value="1"/>
</dbReference>
<feature type="domain" description="BTB" evidence="4">
    <location>
        <begin position="435"/>
        <end position="542"/>
    </location>
</feature>
<feature type="compositionally biased region" description="Basic and acidic residues" evidence="3">
    <location>
        <begin position="973"/>
        <end position="984"/>
    </location>
</feature>
<accession>D8LNK7</accession>
<dbReference type="InterPro" id="IPR000210">
    <property type="entry name" value="BTB/POZ_dom"/>
</dbReference>
<dbReference type="InterPro" id="IPR011333">
    <property type="entry name" value="SKP1/BTB/POZ_sf"/>
</dbReference>
<organism evidence="5 6">
    <name type="scientific">Ectocarpus siliculosus</name>
    <name type="common">Brown alga</name>
    <name type="synonym">Conferva siliculosa</name>
    <dbReference type="NCBI Taxonomy" id="2880"/>
    <lineage>
        <taxon>Eukaryota</taxon>
        <taxon>Sar</taxon>
        <taxon>Stramenopiles</taxon>
        <taxon>Ochrophyta</taxon>
        <taxon>PX clade</taxon>
        <taxon>Phaeophyceae</taxon>
        <taxon>Ectocarpales</taxon>
        <taxon>Ectocarpaceae</taxon>
        <taxon>Ectocarpus</taxon>
    </lineage>
</organism>
<dbReference type="SUPFAM" id="SSF117281">
    <property type="entry name" value="Kelch motif"/>
    <property type="match status" value="1"/>
</dbReference>
<dbReference type="PANTHER" id="PTHR47201">
    <property type="entry name" value="BNAC09G30780D PROTEIN"/>
    <property type="match status" value="1"/>
</dbReference>